<feature type="compositionally biased region" description="Low complexity" evidence="1">
    <location>
        <begin position="619"/>
        <end position="648"/>
    </location>
</feature>
<name>A0AA38R0R3_9PEZI</name>
<feature type="compositionally biased region" description="Basic residues" evidence="1">
    <location>
        <begin position="296"/>
        <end position="317"/>
    </location>
</feature>
<feature type="compositionally biased region" description="Acidic residues" evidence="1">
    <location>
        <begin position="355"/>
        <end position="370"/>
    </location>
</feature>
<feature type="compositionally biased region" description="Low complexity" evidence="1">
    <location>
        <begin position="757"/>
        <end position="768"/>
    </location>
</feature>
<feature type="compositionally biased region" description="Polar residues" evidence="1">
    <location>
        <begin position="501"/>
        <end position="517"/>
    </location>
</feature>
<feature type="compositionally biased region" description="Basic residues" evidence="1">
    <location>
        <begin position="412"/>
        <end position="423"/>
    </location>
</feature>
<evidence type="ECO:0000256" key="1">
    <source>
        <dbReference type="SAM" id="MobiDB-lite"/>
    </source>
</evidence>
<feature type="compositionally biased region" description="Low complexity" evidence="1">
    <location>
        <begin position="43"/>
        <end position="62"/>
    </location>
</feature>
<feature type="compositionally biased region" description="Low complexity" evidence="1">
    <location>
        <begin position="780"/>
        <end position="795"/>
    </location>
</feature>
<evidence type="ECO:0000313" key="3">
    <source>
        <dbReference type="Proteomes" id="UP001174691"/>
    </source>
</evidence>
<accession>A0AA38R0R3</accession>
<organism evidence="2 3">
    <name type="scientific">Coniochaeta hoffmannii</name>
    <dbReference type="NCBI Taxonomy" id="91930"/>
    <lineage>
        <taxon>Eukaryota</taxon>
        <taxon>Fungi</taxon>
        <taxon>Dikarya</taxon>
        <taxon>Ascomycota</taxon>
        <taxon>Pezizomycotina</taxon>
        <taxon>Sordariomycetes</taxon>
        <taxon>Sordariomycetidae</taxon>
        <taxon>Coniochaetales</taxon>
        <taxon>Coniochaetaceae</taxon>
        <taxon>Coniochaeta</taxon>
    </lineage>
</organism>
<comment type="caution">
    <text evidence="2">The sequence shown here is derived from an EMBL/GenBank/DDBJ whole genome shotgun (WGS) entry which is preliminary data.</text>
</comment>
<feature type="compositionally biased region" description="Basic and acidic residues" evidence="1">
    <location>
        <begin position="564"/>
        <end position="573"/>
    </location>
</feature>
<proteinExistence type="predicted"/>
<sequence>MASTASPKAARQADGTAFAASAAGSTARAPPKVTPVPVPKPGSQPSVPAQQAQPPSASPAIPTFAPPSDASPRSVTPVPSAVAARPQLDYLRPFIQDGRVRSPLPGRLKGKVDEKNGMFGVMLMSGPTTGDISKRDAEAKRASESTQLAAEQALAAGQGRYRGRNFVRLAPDPDPAPSTFAPAPPAPPFQGFTDAGIKQEQARLLTVLRSLNPVTVVDQICTALAFFGGIPGAPPPPGGTFPPSAMANGSGRLFVSWIAEIFPPVSSYGAPGLLAAGGPPAPAQADLTQDSTGSGGKKRGRPKGSKSSRPRKDKGIKKGPVWARSDPVPKPKSGRPVGRPRKHGLKEAANPGEESWVDVDQDEEENEDDGAQASQIQASASATVTNEVVAPAVRTALPSGDQGAQGAETPKKRGRPKGSKTRASKLAAAVGGTGPDSPPAAAQKWKRKSKDDNQAIAQQALQNRGWTLPGDTVAPEQQPAEAAEATPAPPPAKRQRKSKDTTLNAKSNARAGANTSSKADDQPSVVGTGATSETSQEPYGHSFDENTQGALSLDVDDAISSFRSPHDESHFDVDSPTMENYQAQLHAQLEQESSSESPSVVHQPATQTRVDPGQLMAYQLRQQQYQQQTQYQQRQQQQRQRPSQGTQQPALQVTQSPASHTRSPSFHQQATKTQQESSPHSSQSAARASQTNFQYRPTGTQLGNPPSFSPQQGAQQQFSGQKQSPQVNPKASQGQQHPTGTQQYTRTQAQYPGGGQPQYAAGNQQQQATPQSRYAQQLVTSAGASSSSYAATPSPQFAPTSNTTSSYLLNPSYPTTTLQRSAA</sequence>
<feature type="compositionally biased region" description="Polar residues" evidence="1">
    <location>
        <begin position="455"/>
        <end position="465"/>
    </location>
</feature>
<feature type="compositionally biased region" description="Pro residues" evidence="1">
    <location>
        <begin position="32"/>
        <end position="42"/>
    </location>
</feature>
<feature type="compositionally biased region" description="Low complexity" evidence="1">
    <location>
        <begin position="13"/>
        <end position="31"/>
    </location>
</feature>
<feature type="compositionally biased region" description="Polar residues" evidence="1">
    <location>
        <begin position="649"/>
        <end position="704"/>
    </location>
</feature>
<feature type="region of interest" description="Disordered" evidence="1">
    <location>
        <begin position="278"/>
        <end position="823"/>
    </location>
</feature>
<feature type="compositionally biased region" description="Low complexity" evidence="1">
    <location>
        <begin position="584"/>
        <end position="604"/>
    </location>
</feature>
<dbReference type="AlphaFoldDB" id="A0AA38R0R3"/>
<feature type="compositionally biased region" description="Low complexity" evidence="1">
    <location>
        <begin position="474"/>
        <end position="486"/>
    </location>
</feature>
<feature type="compositionally biased region" description="Polar residues" evidence="1">
    <location>
        <begin position="797"/>
        <end position="823"/>
    </location>
</feature>
<dbReference type="SMART" id="SM00384">
    <property type="entry name" value="AT_hook"/>
    <property type="match status" value="3"/>
</dbReference>
<dbReference type="InterPro" id="IPR017956">
    <property type="entry name" value="AT_hook_DNA-bd_motif"/>
</dbReference>
<protein>
    <submittedName>
        <fullName evidence="2">Uncharacterized protein</fullName>
    </submittedName>
</protein>
<keyword evidence="3" id="KW-1185">Reference proteome</keyword>
<feature type="compositionally biased region" description="Low complexity" evidence="1">
    <location>
        <begin position="371"/>
        <end position="382"/>
    </location>
</feature>
<dbReference type="Proteomes" id="UP001174691">
    <property type="component" value="Unassembled WGS sequence"/>
</dbReference>
<feature type="region of interest" description="Disordered" evidence="1">
    <location>
        <begin position="1"/>
        <end position="80"/>
    </location>
</feature>
<feature type="non-terminal residue" evidence="2">
    <location>
        <position position="823"/>
    </location>
</feature>
<feature type="compositionally biased region" description="Low complexity" evidence="1">
    <location>
        <begin position="705"/>
        <end position="726"/>
    </location>
</feature>
<feature type="compositionally biased region" description="Polar residues" evidence="1">
    <location>
        <begin position="727"/>
        <end position="747"/>
    </location>
</feature>
<gene>
    <name evidence="2" type="ORF">NKR19_g9763</name>
</gene>
<reference evidence="2" key="1">
    <citation type="submission" date="2022-07" db="EMBL/GenBank/DDBJ databases">
        <title>Fungi with potential for degradation of polypropylene.</title>
        <authorList>
            <person name="Gostincar C."/>
        </authorList>
    </citation>
    <scope>NUCLEOTIDE SEQUENCE</scope>
    <source>
        <strain evidence="2">EXF-13287</strain>
    </source>
</reference>
<evidence type="ECO:0000313" key="2">
    <source>
        <dbReference type="EMBL" id="KAJ9130789.1"/>
    </source>
</evidence>
<dbReference type="GO" id="GO:0003677">
    <property type="term" value="F:DNA binding"/>
    <property type="evidence" value="ECO:0007669"/>
    <property type="project" value="InterPro"/>
</dbReference>
<dbReference type="EMBL" id="JANBVN010000255">
    <property type="protein sequence ID" value="KAJ9130789.1"/>
    <property type="molecule type" value="Genomic_DNA"/>
</dbReference>
<feature type="compositionally biased region" description="Polar residues" evidence="1">
    <location>
        <begin position="769"/>
        <end position="779"/>
    </location>
</feature>